<evidence type="ECO:0000256" key="6">
    <source>
        <dbReference type="ARBA" id="ARBA00022801"/>
    </source>
</evidence>
<dbReference type="GO" id="GO:0004222">
    <property type="term" value="F:metalloendopeptidase activity"/>
    <property type="evidence" value="ECO:0007669"/>
    <property type="project" value="InterPro"/>
</dbReference>
<dbReference type="GO" id="GO:0046872">
    <property type="term" value="F:metal ion binding"/>
    <property type="evidence" value="ECO:0007669"/>
    <property type="project" value="UniProtKB-KW"/>
</dbReference>
<evidence type="ECO:0000256" key="4">
    <source>
        <dbReference type="ARBA" id="ARBA00022670"/>
    </source>
</evidence>
<keyword evidence="6 11" id="KW-0378">Hydrolase</keyword>
<protein>
    <recommendedName>
        <fullName evidence="11">Zinc metalloprotease</fullName>
        <ecNumber evidence="11">3.4.24.-</ecNumber>
    </recommendedName>
</protein>
<dbReference type="InterPro" id="IPR041489">
    <property type="entry name" value="PDZ_6"/>
</dbReference>
<keyword evidence="8 11" id="KW-1133">Transmembrane helix</keyword>
<dbReference type="AlphaFoldDB" id="A0A9Q5JHA7"/>
<feature type="domain" description="PDZ" evidence="12">
    <location>
        <begin position="185"/>
        <end position="262"/>
    </location>
</feature>
<evidence type="ECO:0000259" key="12">
    <source>
        <dbReference type="SMART" id="SM00228"/>
    </source>
</evidence>
<evidence type="ECO:0000256" key="10">
    <source>
        <dbReference type="ARBA" id="ARBA00023136"/>
    </source>
</evidence>
<feature type="transmembrane region" description="Helical" evidence="11">
    <location>
        <begin position="6"/>
        <end position="28"/>
    </location>
</feature>
<feature type="transmembrane region" description="Helical" evidence="11">
    <location>
        <begin position="391"/>
        <end position="410"/>
    </location>
</feature>
<evidence type="ECO:0000256" key="5">
    <source>
        <dbReference type="ARBA" id="ARBA00022692"/>
    </source>
</evidence>
<dbReference type="InterPro" id="IPR036034">
    <property type="entry name" value="PDZ_sf"/>
</dbReference>
<keyword evidence="9 11" id="KW-0482">Metalloprotease</keyword>
<organism evidence="13 14">
    <name type="scientific">Floricoccus penangensis</name>
    <dbReference type="NCBI Taxonomy" id="1859475"/>
    <lineage>
        <taxon>Bacteria</taxon>
        <taxon>Bacillati</taxon>
        <taxon>Bacillota</taxon>
        <taxon>Bacilli</taxon>
        <taxon>Lactobacillales</taxon>
        <taxon>Streptococcaceae</taxon>
        <taxon>Floricoccus</taxon>
    </lineage>
</organism>
<dbReference type="PANTHER" id="PTHR42837">
    <property type="entry name" value="REGULATOR OF SIGMA-E PROTEASE RSEP"/>
    <property type="match status" value="1"/>
</dbReference>
<dbReference type="Pfam" id="PF17820">
    <property type="entry name" value="PDZ_6"/>
    <property type="match status" value="1"/>
</dbReference>
<keyword evidence="10 11" id="KW-0472">Membrane</keyword>
<dbReference type="SMART" id="SM00228">
    <property type="entry name" value="PDZ"/>
    <property type="match status" value="1"/>
</dbReference>
<comment type="similarity">
    <text evidence="3 11">Belongs to the peptidase M50B family.</text>
</comment>
<comment type="cofactor">
    <cofactor evidence="1 11">
        <name>Zn(2+)</name>
        <dbReference type="ChEBI" id="CHEBI:29105"/>
    </cofactor>
</comment>
<comment type="caution">
    <text evidence="13">The sequence shown here is derived from an EMBL/GenBank/DDBJ whole genome shotgun (WGS) entry which is preliminary data.</text>
</comment>
<dbReference type="CDD" id="cd23081">
    <property type="entry name" value="cpPDZ_EcRseP-like"/>
    <property type="match status" value="1"/>
</dbReference>
<evidence type="ECO:0000313" key="14">
    <source>
        <dbReference type="Proteomes" id="UP000177273"/>
    </source>
</evidence>
<reference evidence="14" key="1">
    <citation type="submission" date="2016-09" db="EMBL/GenBank/DDBJ databases">
        <title>Draft genome sequence of a novel species of the family Streptococcaceae isolated from flowers.</title>
        <authorList>
            <person name="Chuah L.-O."/>
            <person name="Yap K.-P."/>
            <person name="Thong K.L."/>
            <person name="Liong M.T."/>
            <person name="Ahmad R."/>
            <person name="Rusul G."/>
        </authorList>
    </citation>
    <scope>NUCLEOTIDE SEQUENCE [LARGE SCALE GENOMIC DNA]</scope>
    <source>
        <strain evidence="14">HibF3</strain>
    </source>
</reference>
<dbReference type="Proteomes" id="UP000177273">
    <property type="component" value="Unassembled WGS sequence"/>
</dbReference>
<dbReference type="RefSeq" id="WP_070787603.1">
    <property type="nucleotide sequence ID" value="NZ_MKIQ01000026.1"/>
</dbReference>
<keyword evidence="7 11" id="KW-0862">Zinc</keyword>
<dbReference type="InterPro" id="IPR001478">
    <property type="entry name" value="PDZ"/>
</dbReference>
<accession>A0A9Q5JHA7</accession>
<dbReference type="Pfam" id="PF02163">
    <property type="entry name" value="Peptidase_M50"/>
    <property type="match status" value="1"/>
</dbReference>
<dbReference type="CDD" id="cd06163">
    <property type="entry name" value="S2P-M50_PDZ_RseP-like"/>
    <property type="match status" value="1"/>
</dbReference>
<dbReference type="NCBIfam" id="TIGR00054">
    <property type="entry name" value="RIP metalloprotease RseP"/>
    <property type="match status" value="1"/>
</dbReference>
<feature type="transmembrane region" description="Helical" evidence="11">
    <location>
        <begin position="179"/>
        <end position="198"/>
    </location>
</feature>
<evidence type="ECO:0000256" key="1">
    <source>
        <dbReference type="ARBA" id="ARBA00001947"/>
    </source>
</evidence>
<keyword evidence="14" id="KW-1185">Reference proteome</keyword>
<keyword evidence="5 11" id="KW-0812">Transmembrane</keyword>
<keyword evidence="11" id="KW-0479">Metal-binding</keyword>
<proteinExistence type="inferred from homology"/>
<evidence type="ECO:0000313" key="13">
    <source>
        <dbReference type="EMBL" id="OFI47006.1"/>
    </source>
</evidence>
<dbReference type="GO" id="GO:0016020">
    <property type="term" value="C:membrane"/>
    <property type="evidence" value="ECO:0007669"/>
    <property type="project" value="UniProtKB-SubCell"/>
</dbReference>
<dbReference type="GO" id="GO:0006508">
    <property type="term" value="P:proteolysis"/>
    <property type="evidence" value="ECO:0007669"/>
    <property type="project" value="UniProtKB-KW"/>
</dbReference>
<evidence type="ECO:0000256" key="8">
    <source>
        <dbReference type="ARBA" id="ARBA00022989"/>
    </source>
</evidence>
<keyword evidence="4" id="KW-0645">Protease</keyword>
<evidence type="ECO:0000256" key="9">
    <source>
        <dbReference type="ARBA" id="ARBA00023049"/>
    </source>
</evidence>
<dbReference type="OrthoDB" id="9782003at2"/>
<evidence type="ECO:0000256" key="2">
    <source>
        <dbReference type="ARBA" id="ARBA00004141"/>
    </source>
</evidence>
<dbReference type="PANTHER" id="PTHR42837:SF2">
    <property type="entry name" value="MEMBRANE METALLOPROTEASE ARASP2, CHLOROPLASTIC-RELATED"/>
    <property type="match status" value="1"/>
</dbReference>
<dbReference type="InterPro" id="IPR004387">
    <property type="entry name" value="Pept_M50_Zn"/>
</dbReference>
<name>A0A9Q5JHA7_9LACT</name>
<dbReference type="Gene3D" id="2.30.42.10">
    <property type="match status" value="1"/>
</dbReference>
<gene>
    <name evidence="13" type="ORF">BG262_01345</name>
</gene>
<evidence type="ECO:0000256" key="3">
    <source>
        <dbReference type="ARBA" id="ARBA00007931"/>
    </source>
</evidence>
<dbReference type="InterPro" id="IPR008915">
    <property type="entry name" value="Peptidase_M50"/>
</dbReference>
<comment type="subcellular location">
    <subcellularLocation>
        <location evidence="2">Membrane</location>
        <topology evidence="2">Multi-pass membrane protein</topology>
    </subcellularLocation>
</comment>
<evidence type="ECO:0000256" key="7">
    <source>
        <dbReference type="ARBA" id="ARBA00022833"/>
    </source>
</evidence>
<evidence type="ECO:0000256" key="11">
    <source>
        <dbReference type="RuleBase" id="RU362031"/>
    </source>
</evidence>
<sequence>MDSIRTIITFAIVFSVIVIVHEFGHFYFAKKSGILVREFSIGMGPKLFGHIGKDGTAYSIRLLPVGGYVRMAGWGDDDTEIKTGTPVGLKIEDGVVKQINLRNEQTYSNMLPMFITDYDFDNALTVTGEVNGESQTYPVDHDATIVESDGTEVRIAPSDVQYQNASIGGRLITNFAGPMNNFILGIVVFIIVAFLQGGGETNLNTNRLGQIAPNSPAAQAGLKKGDAVESIDGVKISNWQDLTDNIVKSNGKQLDFVINRDGKEENIKLTPKKEGDRYLIGINAAVKDGFIDKITYGFTESVMASTQIIKALGDLIVRPNIDKLGGPVAMYQLSGEAARAGTVTVLRLMALLSINLGIFNLVPIPALDGGKILFVLIEAVRGKPISQEKEGVITVVAMVFMLALMVAVTWNDFMRIF</sequence>
<dbReference type="EC" id="3.4.24.-" evidence="11"/>
<dbReference type="SUPFAM" id="SSF50156">
    <property type="entry name" value="PDZ domain-like"/>
    <property type="match status" value="1"/>
</dbReference>
<dbReference type="EMBL" id="MKIQ01000026">
    <property type="protein sequence ID" value="OFI47006.1"/>
    <property type="molecule type" value="Genomic_DNA"/>
</dbReference>